<evidence type="ECO:0000313" key="3">
    <source>
        <dbReference type="Proteomes" id="UP001301769"/>
    </source>
</evidence>
<dbReference type="EMBL" id="MU858474">
    <property type="protein sequence ID" value="KAK4206200.1"/>
    <property type="molecule type" value="Genomic_DNA"/>
</dbReference>
<feature type="compositionally biased region" description="Basic and acidic residues" evidence="1">
    <location>
        <begin position="182"/>
        <end position="210"/>
    </location>
</feature>
<reference evidence="2" key="2">
    <citation type="submission" date="2023-05" db="EMBL/GenBank/DDBJ databases">
        <authorList>
            <consortium name="Lawrence Berkeley National Laboratory"/>
            <person name="Steindorff A."/>
            <person name="Hensen N."/>
            <person name="Bonometti L."/>
            <person name="Westerberg I."/>
            <person name="Brannstrom I.O."/>
            <person name="Guillou S."/>
            <person name="Cros-Aarteil S."/>
            <person name="Calhoun S."/>
            <person name="Haridas S."/>
            <person name="Kuo A."/>
            <person name="Mondo S."/>
            <person name="Pangilinan J."/>
            <person name="Riley R."/>
            <person name="Labutti K."/>
            <person name="Andreopoulos B."/>
            <person name="Lipzen A."/>
            <person name="Chen C."/>
            <person name="Yanf M."/>
            <person name="Daum C."/>
            <person name="Ng V."/>
            <person name="Clum A."/>
            <person name="Ohm R."/>
            <person name="Martin F."/>
            <person name="Silar P."/>
            <person name="Natvig D."/>
            <person name="Lalanne C."/>
            <person name="Gautier V."/>
            <person name="Ament-Velasquez S.L."/>
            <person name="Kruys A."/>
            <person name="Hutchinson M.I."/>
            <person name="Powell A.J."/>
            <person name="Barry K."/>
            <person name="Miller A.N."/>
            <person name="Grigoriev I.V."/>
            <person name="Debuchy R."/>
            <person name="Gladieux P."/>
            <person name="Thoren M.H."/>
            <person name="Johannesson H."/>
        </authorList>
    </citation>
    <scope>NUCLEOTIDE SEQUENCE</scope>
    <source>
        <strain evidence="2">PSN293</strain>
    </source>
</reference>
<dbReference type="Proteomes" id="UP001301769">
    <property type="component" value="Unassembled WGS sequence"/>
</dbReference>
<feature type="region of interest" description="Disordered" evidence="1">
    <location>
        <begin position="61"/>
        <end position="109"/>
    </location>
</feature>
<evidence type="ECO:0000256" key="1">
    <source>
        <dbReference type="SAM" id="MobiDB-lite"/>
    </source>
</evidence>
<keyword evidence="3" id="KW-1185">Reference proteome</keyword>
<reference evidence="2" key="1">
    <citation type="journal article" date="2023" name="Mol. Phylogenet. Evol.">
        <title>Genome-scale phylogeny and comparative genomics of the fungal order Sordariales.</title>
        <authorList>
            <person name="Hensen N."/>
            <person name="Bonometti L."/>
            <person name="Westerberg I."/>
            <person name="Brannstrom I.O."/>
            <person name="Guillou S."/>
            <person name="Cros-Aarteil S."/>
            <person name="Calhoun S."/>
            <person name="Haridas S."/>
            <person name="Kuo A."/>
            <person name="Mondo S."/>
            <person name="Pangilinan J."/>
            <person name="Riley R."/>
            <person name="LaButti K."/>
            <person name="Andreopoulos B."/>
            <person name="Lipzen A."/>
            <person name="Chen C."/>
            <person name="Yan M."/>
            <person name="Daum C."/>
            <person name="Ng V."/>
            <person name="Clum A."/>
            <person name="Steindorff A."/>
            <person name="Ohm R.A."/>
            <person name="Martin F."/>
            <person name="Silar P."/>
            <person name="Natvig D.O."/>
            <person name="Lalanne C."/>
            <person name="Gautier V."/>
            <person name="Ament-Velasquez S.L."/>
            <person name="Kruys A."/>
            <person name="Hutchinson M.I."/>
            <person name="Powell A.J."/>
            <person name="Barry K."/>
            <person name="Miller A.N."/>
            <person name="Grigoriev I.V."/>
            <person name="Debuchy R."/>
            <person name="Gladieux P."/>
            <person name="Hiltunen Thoren M."/>
            <person name="Johannesson H."/>
        </authorList>
    </citation>
    <scope>NUCLEOTIDE SEQUENCE</scope>
    <source>
        <strain evidence="2">PSN293</strain>
    </source>
</reference>
<feature type="region of interest" description="Disordered" evidence="1">
    <location>
        <begin position="1"/>
        <end position="46"/>
    </location>
</feature>
<dbReference type="AlphaFoldDB" id="A0AAN7B2T3"/>
<name>A0AAN7B2T3_9PEZI</name>
<feature type="compositionally biased region" description="Polar residues" evidence="1">
    <location>
        <begin position="1"/>
        <end position="16"/>
    </location>
</feature>
<organism evidence="2 3">
    <name type="scientific">Rhypophila decipiens</name>
    <dbReference type="NCBI Taxonomy" id="261697"/>
    <lineage>
        <taxon>Eukaryota</taxon>
        <taxon>Fungi</taxon>
        <taxon>Dikarya</taxon>
        <taxon>Ascomycota</taxon>
        <taxon>Pezizomycotina</taxon>
        <taxon>Sordariomycetes</taxon>
        <taxon>Sordariomycetidae</taxon>
        <taxon>Sordariales</taxon>
        <taxon>Naviculisporaceae</taxon>
        <taxon>Rhypophila</taxon>
    </lineage>
</organism>
<protein>
    <submittedName>
        <fullName evidence="2">Uncharacterized protein</fullName>
    </submittedName>
</protein>
<proteinExistence type="predicted"/>
<feature type="region of interest" description="Disordered" evidence="1">
    <location>
        <begin position="169"/>
        <end position="210"/>
    </location>
</feature>
<evidence type="ECO:0000313" key="2">
    <source>
        <dbReference type="EMBL" id="KAK4206200.1"/>
    </source>
</evidence>
<accession>A0AAN7B2T3</accession>
<comment type="caution">
    <text evidence="2">The sequence shown here is derived from an EMBL/GenBank/DDBJ whole genome shotgun (WGS) entry which is preliminary data.</text>
</comment>
<sequence length="232" mass="27741">MNQFPNKFQNMDNQFLPNPPPYPTLEDGGEPNDALPPAYDYERPPTYWETHEPADVRTWETQKIYQPRDNTPLRWYATGEREEQPRRRAPVQPRNGELQDNESRPVPALPRERRLLVHDIYQNIEVEDNPEPRNNIPWRANEDIQRSIDAVERQIRQTKNRDLEELWASRGTTQYENPGTVRRREERKRKEEEEQQRKEQRRQEREELAERVKGSFELWCLGRLCGSGGQQA</sequence>
<gene>
    <name evidence="2" type="ORF">QBC37DRAFT_460631</name>
</gene>